<dbReference type="CDD" id="cd00085">
    <property type="entry name" value="HNHc"/>
    <property type="match status" value="1"/>
</dbReference>
<accession>A0A7J0BFD6</accession>
<sequence>MKPSICKKKEWENFRTKILEIDNFRCTKCGRGREDGVVLQVHHKKYIRGRQLWQYDYDDCATLCKGCHAETHCIIMPKTNWVLAYHEDLGDLVGTCELCGSSLRHAYFIEHEHWQGIIVGTYCCDNLTDTTLASNHIESQNRYNRRLKTFLNSSKWFSYNDRELHSKNYICSHSIDHKKHKVVIIETTIGYFLRINFVAGETNFSSFEEAKEKAFFMIESGTFRTYVEKKAGKDQFVRRPSNALQSALQIKSN</sequence>
<keyword evidence="2" id="KW-1185">Reference proteome</keyword>
<dbReference type="RefSeq" id="WP_174404122.1">
    <property type="nucleotide sequence ID" value="NZ_BLVO01000005.1"/>
</dbReference>
<dbReference type="AlphaFoldDB" id="A0A7J0BFD6"/>
<reference evidence="1 2" key="1">
    <citation type="submission" date="2020-05" db="EMBL/GenBank/DDBJ databases">
        <title>Draft genome sequence of Desulfovibrio sp. strain HN2T.</title>
        <authorList>
            <person name="Ueno A."/>
            <person name="Tamazawa S."/>
            <person name="Tamamura S."/>
            <person name="Murakami T."/>
            <person name="Kiyama T."/>
            <person name="Inomata H."/>
            <person name="Amano Y."/>
            <person name="Miyakawa K."/>
            <person name="Tamaki H."/>
            <person name="Naganuma T."/>
            <person name="Kaneko K."/>
        </authorList>
    </citation>
    <scope>NUCLEOTIDE SEQUENCE [LARGE SCALE GENOMIC DNA]</scope>
    <source>
        <strain evidence="1 2">HN2</strain>
    </source>
</reference>
<dbReference type="InterPro" id="IPR003615">
    <property type="entry name" value="HNH_nuc"/>
</dbReference>
<protein>
    <recommendedName>
        <fullName evidence="3">HNH endonuclease</fullName>
    </recommendedName>
</protein>
<comment type="caution">
    <text evidence="1">The sequence shown here is derived from an EMBL/GenBank/DDBJ whole genome shotgun (WGS) entry which is preliminary data.</text>
</comment>
<organism evidence="1 2">
    <name type="scientific">Desulfovibrio subterraneus</name>
    <dbReference type="NCBI Taxonomy" id="2718620"/>
    <lineage>
        <taxon>Bacteria</taxon>
        <taxon>Pseudomonadati</taxon>
        <taxon>Thermodesulfobacteriota</taxon>
        <taxon>Desulfovibrionia</taxon>
        <taxon>Desulfovibrionales</taxon>
        <taxon>Desulfovibrionaceae</taxon>
        <taxon>Desulfovibrio</taxon>
    </lineage>
</organism>
<evidence type="ECO:0008006" key="3">
    <source>
        <dbReference type="Google" id="ProtNLM"/>
    </source>
</evidence>
<gene>
    <name evidence="1" type="ORF">DSM101010T_07850</name>
</gene>
<evidence type="ECO:0000313" key="2">
    <source>
        <dbReference type="Proteomes" id="UP000503840"/>
    </source>
</evidence>
<name>A0A7J0BFD6_9BACT</name>
<evidence type="ECO:0000313" key="1">
    <source>
        <dbReference type="EMBL" id="GFM32420.1"/>
    </source>
</evidence>
<dbReference type="Proteomes" id="UP000503840">
    <property type="component" value="Unassembled WGS sequence"/>
</dbReference>
<proteinExistence type="predicted"/>
<dbReference type="EMBL" id="BLVO01000005">
    <property type="protein sequence ID" value="GFM32420.1"/>
    <property type="molecule type" value="Genomic_DNA"/>
</dbReference>